<protein>
    <submittedName>
        <fullName evidence="2">Uncharacterized protein</fullName>
    </submittedName>
</protein>
<gene>
    <name evidence="2" type="ORF">DFP72DRAFT_859917</name>
</gene>
<sequence length="287" mass="31300">MIVRKVKVKFKATTRRFQVTAKERSLVQNQRMRIQTHNDSSPVPALRRDRKLVPPTQRATVAAAGFTVRSRPESTRILRKLVPLGSGRRLELLQSVPRTTSSVEAAQAIDARRALGCLAERACKKKKKDHTVPSNLICPRSAASAVLAQIVSSQGRMSRKLEIPLGSDRMLHQEQSEPLSRQPAQTFMAKPASCQKDDTGSRNLNELEHQGKRTTIMNAPGAGAMQPHEGGGALRVSGGGDEWRDRLAPAQPNSGKGSGGARVLGTRPGPWAINVMGALVKRATVYW</sequence>
<dbReference type="EMBL" id="JACGCI010000168">
    <property type="protein sequence ID" value="KAF6742782.1"/>
    <property type="molecule type" value="Genomic_DNA"/>
</dbReference>
<feature type="region of interest" description="Disordered" evidence="1">
    <location>
        <begin position="235"/>
        <end position="263"/>
    </location>
</feature>
<dbReference type="AlphaFoldDB" id="A0A8H6HAY6"/>
<name>A0A8H6HAY6_9AGAR</name>
<evidence type="ECO:0000313" key="3">
    <source>
        <dbReference type="Proteomes" id="UP000521943"/>
    </source>
</evidence>
<comment type="caution">
    <text evidence="2">The sequence shown here is derived from an EMBL/GenBank/DDBJ whole genome shotgun (WGS) entry which is preliminary data.</text>
</comment>
<evidence type="ECO:0000256" key="1">
    <source>
        <dbReference type="SAM" id="MobiDB-lite"/>
    </source>
</evidence>
<keyword evidence="3" id="KW-1185">Reference proteome</keyword>
<organism evidence="2 3">
    <name type="scientific">Ephemerocybe angulata</name>
    <dbReference type="NCBI Taxonomy" id="980116"/>
    <lineage>
        <taxon>Eukaryota</taxon>
        <taxon>Fungi</taxon>
        <taxon>Dikarya</taxon>
        <taxon>Basidiomycota</taxon>
        <taxon>Agaricomycotina</taxon>
        <taxon>Agaricomycetes</taxon>
        <taxon>Agaricomycetidae</taxon>
        <taxon>Agaricales</taxon>
        <taxon>Agaricineae</taxon>
        <taxon>Psathyrellaceae</taxon>
        <taxon>Ephemerocybe</taxon>
    </lineage>
</organism>
<dbReference type="Proteomes" id="UP000521943">
    <property type="component" value="Unassembled WGS sequence"/>
</dbReference>
<accession>A0A8H6HAY6</accession>
<evidence type="ECO:0000313" key="2">
    <source>
        <dbReference type="EMBL" id="KAF6742782.1"/>
    </source>
</evidence>
<reference evidence="2 3" key="1">
    <citation type="submission" date="2020-07" db="EMBL/GenBank/DDBJ databases">
        <title>Comparative genomics of pyrophilous fungi reveals a link between fire events and developmental genes.</title>
        <authorList>
            <consortium name="DOE Joint Genome Institute"/>
            <person name="Steindorff A.S."/>
            <person name="Carver A."/>
            <person name="Calhoun S."/>
            <person name="Stillman K."/>
            <person name="Liu H."/>
            <person name="Lipzen A."/>
            <person name="Pangilinan J."/>
            <person name="Labutti K."/>
            <person name="Bruns T.D."/>
            <person name="Grigoriev I.V."/>
        </authorList>
    </citation>
    <scope>NUCLEOTIDE SEQUENCE [LARGE SCALE GENOMIC DNA]</scope>
    <source>
        <strain evidence="2 3">CBS 144469</strain>
    </source>
</reference>
<proteinExistence type="predicted"/>